<dbReference type="GO" id="GO:0008270">
    <property type="term" value="F:zinc ion binding"/>
    <property type="evidence" value="ECO:0007669"/>
    <property type="project" value="UniProtKB-KW"/>
</dbReference>
<keyword evidence="4" id="KW-0808">Transferase</keyword>
<evidence type="ECO:0000313" key="11">
    <source>
        <dbReference type="EnsemblMetazoa" id="GPAI046354-PA"/>
    </source>
</evidence>
<evidence type="ECO:0000256" key="1">
    <source>
        <dbReference type="ARBA" id="ARBA00000900"/>
    </source>
</evidence>
<dbReference type="GO" id="GO:0061630">
    <property type="term" value="F:ubiquitin protein ligase activity"/>
    <property type="evidence" value="ECO:0007669"/>
    <property type="project" value="UniProtKB-EC"/>
</dbReference>
<evidence type="ECO:0000259" key="10">
    <source>
        <dbReference type="PROSITE" id="PS50089"/>
    </source>
</evidence>
<dbReference type="FunFam" id="3.30.40.10:FF:000069">
    <property type="entry name" value="E3 ubiquitin-protein ligase RNF115"/>
    <property type="match status" value="1"/>
</dbReference>
<dbReference type="Proteomes" id="UP000092445">
    <property type="component" value="Unassembled WGS sequence"/>
</dbReference>
<dbReference type="Gene3D" id="3.30.40.10">
    <property type="entry name" value="Zinc/RING finger domain, C3HC4 (zinc finger)"/>
    <property type="match status" value="1"/>
</dbReference>
<dbReference type="InterPro" id="IPR013083">
    <property type="entry name" value="Znf_RING/FYVE/PHD"/>
</dbReference>
<evidence type="ECO:0000256" key="9">
    <source>
        <dbReference type="PROSITE-ProRule" id="PRU00175"/>
    </source>
</evidence>
<evidence type="ECO:0000256" key="4">
    <source>
        <dbReference type="ARBA" id="ARBA00022679"/>
    </source>
</evidence>
<protein>
    <recommendedName>
        <fullName evidence="3">RING-type E3 ubiquitin transferase</fullName>
        <ecNumber evidence="3">2.3.2.27</ecNumber>
    </recommendedName>
</protein>
<evidence type="ECO:0000313" key="12">
    <source>
        <dbReference type="Proteomes" id="UP000092445"/>
    </source>
</evidence>
<keyword evidence="7" id="KW-0833">Ubl conjugation pathway</keyword>
<accession>A0A1B0AHX6</accession>
<comment type="catalytic activity">
    <reaction evidence="1">
        <text>S-ubiquitinyl-[E2 ubiquitin-conjugating enzyme]-L-cysteine + [acceptor protein]-L-lysine = [E2 ubiquitin-conjugating enzyme]-L-cysteine + N(6)-ubiquitinyl-[acceptor protein]-L-lysine.</text>
        <dbReference type="EC" id="2.3.2.27"/>
    </reaction>
</comment>
<dbReference type="InterPro" id="IPR001841">
    <property type="entry name" value="Znf_RING"/>
</dbReference>
<dbReference type="InterPro" id="IPR051834">
    <property type="entry name" value="RING_finger_E3_ligase"/>
</dbReference>
<comment type="pathway">
    <text evidence="2">Protein modification; protein ubiquitination.</text>
</comment>
<keyword evidence="8" id="KW-0862">Zinc</keyword>
<evidence type="ECO:0000256" key="2">
    <source>
        <dbReference type="ARBA" id="ARBA00004906"/>
    </source>
</evidence>
<dbReference type="STRING" id="7398.A0A1B0AHX6"/>
<dbReference type="SMART" id="SM00184">
    <property type="entry name" value="RING"/>
    <property type="match status" value="1"/>
</dbReference>
<dbReference type="InterPro" id="IPR039525">
    <property type="entry name" value="RNF126-like_zinc-ribbon"/>
</dbReference>
<reference evidence="11" key="2">
    <citation type="submission" date="2020-05" db="UniProtKB">
        <authorList>
            <consortium name="EnsemblMetazoa"/>
        </authorList>
    </citation>
    <scope>IDENTIFICATION</scope>
    <source>
        <strain evidence="11">IAEA</strain>
    </source>
</reference>
<dbReference type="PANTHER" id="PTHR45931:SF3">
    <property type="entry name" value="RING ZINC FINGER-CONTAINING PROTEIN"/>
    <property type="match status" value="1"/>
</dbReference>
<dbReference type="GO" id="GO:0006511">
    <property type="term" value="P:ubiquitin-dependent protein catabolic process"/>
    <property type="evidence" value="ECO:0007669"/>
    <property type="project" value="TreeGrafter"/>
</dbReference>
<evidence type="ECO:0000256" key="3">
    <source>
        <dbReference type="ARBA" id="ARBA00012483"/>
    </source>
</evidence>
<dbReference type="PROSITE" id="PS50089">
    <property type="entry name" value="ZF_RING_2"/>
    <property type="match status" value="1"/>
</dbReference>
<organism evidence="11 12">
    <name type="scientific">Glossina pallidipes</name>
    <name type="common">Tsetse fly</name>
    <dbReference type="NCBI Taxonomy" id="7398"/>
    <lineage>
        <taxon>Eukaryota</taxon>
        <taxon>Metazoa</taxon>
        <taxon>Ecdysozoa</taxon>
        <taxon>Arthropoda</taxon>
        <taxon>Hexapoda</taxon>
        <taxon>Insecta</taxon>
        <taxon>Pterygota</taxon>
        <taxon>Neoptera</taxon>
        <taxon>Endopterygota</taxon>
        <taxon>Diptera</taxon>
        <taxon>Brachycera</taxon>
        <taxon>Muscomorpha</taxon>
        <taxon>Hippoboscoidea</taxon>
        <taxon>Glossinidae</taxon>
        <taxon>Glossina</taxon>
    </lineage>
</organism>
<keyword evidence="5" id="KW-0479">Metal-binding</keyword>
<evidence type="ECO:0000256" key="7">
    <source>
        <dbReference type="ARBA" id="ARBA00022786"/>
    </source>
</evidence>
<dbReference type="GO" id="GO:0000209">
    <property type="term" value="P:protein polyubiquitination"/>
    <property type="evidence" value="ECO:0007669"/>
    <property type="project" value="UniProtKB-ARBA"/>
</dbReference>
<proteinExistence type="predicted"/>
<sequence>MAEGGMDEQPGTRARFFCHMCVVEIDAQTLDFTCPMCAGGFIEELPSPTPNVSANEAGHGHVEQSISLDMDMLVNEFAASFGSGSGRNLPILVDAGNDRVDTTAGNLVTITGNLENNASDDAQARPGLRLDNARSNLLSIFNLGMSAIGGSQMVSMDNDSDREGLETIVMQFLNRMEFSEPPPLPRDKIDKIPKVGITEDVINEKQQCSVCWEYFKLEEMVRKLSCCHLFHEDCIVPWLVLHATCPICRKSLINDDEKDVINTDQREHAAINTFLMQAASHETELTDIDNEMTLEAARATASNHTSTDDDGNRASSDHQSLQCACVFVFEEIDFPNNDLD</sequence>
<dbReference type="Pfam" id="PF13639">
    <property type="entry name" value="zf-RING_2"/>
    <property type="match status" value="1"/>
</dbReference>
<dbReference type="Pfam" id="PF14369">
    <property type="entry name" value="Zn_ribbon_19"/>
    <property type="match status" value="1"/>
</dbReference>
<name>A0A1B0AHX6_GLOPL</name>
<dbReference type="VEuPathDB" id="VectorBase:GPAI046354"/>
<evidence type="ECO:0000256" key="6">
    <source>
        <dbReference type="ARBA" id="ARBA00022771"/>
    </source>
</evidence>
<keyword evidence="6 9" id="KW-0863">Zinc-finger</keyword>
<dbReference type="EnsemblMetazoa" id="GPAI046354-RA">
    <property type="protein sequence ID" value="GPAI046354-PA"/>
    <property type="gene ID" value="GPAI046354"/>
</dbReference>
<keyword evidence="12" id="KW-1185">Reference proteome</keyword>
<feature type="domain" description="RING-type" evidence="10">
    <location>
        <begin position="208"/>
        <end position="249"/>
    </location>
</feature>
<dbReference type="GO" id="GO:0005634">
    <property type="term" value="C:nucleus"/>
    <property type="evidence" value="ECO:0007669"/>
    <property type="project" value="TreeGrafter"/>
</dbReference>
<dbReference type="AlphaFoldDB" id="A0A1B0AHX6"/>
<evidence type="ECO:0000256" key="5">
    <source>
        <dbReference type="ARBA" id="ARBA00022723"/>
    </source>
</evidence>
<dbReference type="PANTHER" id="PTHR45931">
    <property type="entry name" value="SI:CH211-59O9.10"/>
    <property type="match status" value="1"/>
</dbReference>
<dbReference type="SUPFAM" id="SSF57850">
    <property type="entry name" value="RING/U-box"/>
    <property type="match status" value="1"/>
</dbReference>
<evidence type="ECO:0000256" key="8">
    <source>
        <dbReference type="ARBA" id="ARBA00022833"/>
    </source>
</evidence>
<reference evidence="12" key="1">
    <citation type="submission" date="2014-03" db="EMBL/GenBank/DDBJ databases">
        <authorList>
            <person name="Aksoy S."/>
            <person name="Warren W."/>
            <person name="Wilson R.K."/>
        </authorList>
    </citation>
    <scope>NUCLEOTIDE SEQUENCE [LARGE SCALE GENOMIC DNA]</scope>
    <source>
        <strain evidence="12">IAEA</strain>
    </source>
</reference>
<dbReference type="EC" id="2.3.2.27" evidence="3"/>